<evidence type="ECO:0000256" key="1">
    <source>
        <dbReference type="ARBA" id="ARBA00023284"/>
    </source>
</evidence>
<dbReference type="InterPro" id="IPR017937">
    <property type="entry name" value="Thioredoxin_CS"/>
</dbReference>
<comment type="caution">
    <text evidence="3">The sequence shown here is derived from an EMBL/GenBank/DDBJ whole genome shotgun (WGS) entry which is preliminary data.</text>
</comment>
<accession>A0ABW5UDC1</accession>
<dbReference type="Proteomes" id="UP001597418">
    <property type="component" value="Unassembled WGS sequence"/>
</dbReference>
<sequence>MQHRTVFLTFFLLILSINIGIAQDIHQIPAFQQFSRYDDGRSFTVDSLAMEGVNVLIFYDPGCGHCQELGNDIAENWEQWNSSTSFYFISMGEKEDVDRYTQQYAKGLDQKPNVTFLHDPAGEFITLFDPQNFPSTYIYSGKEGSLIQFYDGINSTKDMKQHLSR</sequence>
<dbReference type="InterPro" id="IPR036249">
    <property type="entry name" value="Thioredoxin-like_sf"/>
</dbReference>
<organism evidence="3 4">
    <name type="scientific">Sphingobacterium populi</name>
    <dbReference type="NCBI Taxonomy" id="1812824"/>
    <lineage>
        <taxon>Bacteria</taxon>
        <taxon>Pseudomonadati</taxon>
        <taxon>Bacteroidota</taxon>
        <taxon>Sphingobacteriia</taxon>
        <taxon>Sphingobacteriales</taxon>
        <taxon>Sphingobacteriaceae</taxon>
        <taxon>Sphingobacterium</taxon>
    </lineage>
</organism>
<dbReference type="RefSeq" id="WP_066757972.1">
    <property type="nucleotide sequence ID" value="NZ_JBHUMB010000008.1"/>
</dbReference>
<evidence type="ECO:0000313" key="4">
    <source>
        <dbReference type="Proteomes" id="UP001597418"/>
    </source>
</evidence>
<keyword evidence="3" id="KW-0575">Peroxidase</keyword>
<keyword evidence="3" id="KW-0560">Oxidoreductase</keyword>
<dbReference type="Gene3D" id="3.40.30.10">
    <property type="entry name" value="Glutaredoxin"/>
    <property type="match status" value="1"/>
</dbReference>
<dbReference type="InterPro" id="IPR013766">
    <property type="entry name" value="Thioredoxin_domain"/>
</dbReference>
<dbReference type="EC" id="1.11.1.24" evidence="3"/>
<dbReference type="PROSITE" id="PS51352">
    <property type="entry name" value="THIOREDOXIN_2"/>
    <property type="match status" value="1"/>
</dbReference>
<feature type="domain" description="Thioredoxin" evidence="2">
    <location>
        <begin position="22"/>
        <end position="165"/>
    </location>
</feature>
<name>A0ABW5UDC1_9SPHI</name>
<dbReference type="EMBL" id="JBHUMB010000008">
    <property type="protein sequence ID" value="MFD2743555.1"/>
    <property type="molecule type" value="Genomic_DNA"/>
</dbReference>
<keyword evidence="4" id="KW-1185">Reference proteome</keyword>
<reference evidence="4" key="1">
    <citation type="journal article" date="2019" name="Int. J. Syst. Evol. Microbiol.">
        <title>The Global Catalogue of Microorganisms (GCM) 10K type strain sequencing project: providing services to taxonomists for standard genome sequencing and annotation.</title>
        <authorList>
            <consortium name="The Broad Institute Genomics Platform"/>
            <consortium name="The Broad Institute Genome Sequencing Center for Infectious Disease"/>
            <person name="Wu L."/>
            <person name="Ma J."/>
        </authorList>
    </citation>
    <scope>NUCLEOTIDE SEQUENCE [LARGE SCALE GENOMIC DNA]</scope>
    <source>
        <strain evidence="4">KCTC 42247</strain>
    </source>
</reference>
<dbReference type="PROSITE" id="PS00194">
    <property type="entry name" value="THIOREDOXIN_1"/>
    <property type="match status" value="1"/>
</dbReference>
<keyword evidence="1" id="KW-0676">Redox-active center</keyword>
<proteinExistence type="predicted"/>
<gene>
    <name evidence="3" type="ORF">ACFSQ6_09105</name>
</gene>
<dbReference type="SUPFAM" id="SSF52833">
    <property type="entry name" value="Thioredoxin-like"/>
    <property type="match status" value="1"/>
</dbReference>
<evidence type="ECO:0000259" key="2">
    <source>
        <dbReference type="PROSITE" id="PS51352"/>
    </source>
</evidence>
<protein>
    <submittedName>
        <fullName evidence="3">Peroxiredoxin family protein</fullName>
        <ecNumber evidence="3">1.11.1.24</ecNumber>
    </submittedName>
</protein>
<evidence type="ECO:0000313" key="3">
    <source>
        <dbReference type="EMBL" id="MFD2743555.1"/>
    </source>
</evidence>
<dbReference type="GO" id="GO:0140824">
    <property type="term" value="F:thioredoxin-dependent peroxiredoxin activity"/>
    <property type="evidence" value="ECO:0007669"/>
    <property type="project" value="UniProtKB-EC"/>
</dbReference>